<feature type="region of interest" description="Disordered" evidence="1">
    <location>
        <begin position="32"/>
        <end position="54"/>
    </location>
</feature>
<gene>
    <name evidence="2" type="ORF">F5050DRAFT_1690461</name>
</gene>
<reference evidence="2" key="1">
    <citation type="submission" date="2022-08" db="EMBL/GenBank/DDBJ databases">
        <authorList>
            <consortium name="DOE Joint Genome Institute"/>
            <person name="Min B."/>
            <person name="Riley R."/>
            <person name="Sierra-Patev S."/>
            <person name="Naranjo-Ortiz M."/>
            <person name="Looney B."/>
            <person name="Konkel Z."/>
            <person name="Slot J.C."/>
            <person name="Sakamoto Y."/>
            <person name="Steenwyk J.L."/>
            <person name="Rokas A."/>
            <person name="Carro J."/>
            <person name="Camarero S."/>
            <person name="Ferreira P."/>
            <person name="Molpeceres G."/>
            <person name="Ruiz-Duenas F.J."/>
            <person name="Serrano A."/>
            <person name="Henrissat B."/>
            <person name="Drula E."/>
            <person name="Hughes K.W."/>
            <person name="Mata J.L."/>
            <person name="Ishikawa N.K."/>
            <person name="Vargas-Isla R."/>
            <person name="Ushijima S."/>
            <person name="Smith C.A."/>
            <person name="Ahrendt S."/>
            <person name="Andreopoulos W."/>
            <person name="He G."/>
            <person name="Labutti K."/>
            <person name="Lipzen A."/>
            <person name="Ng V."/>
            <person name="Sandor L."/>
            <person name="Barry K."/>
            <person name="Martinez A.T."/>
            <person name="Xiao Y."/>
            <person name="Gibbons J.G."/>
            <person name="Terashima K."/>
            <person name="Hibbett D.S."/>
            <person name="Grigoriev I.V."/>
        </authorList>
    </citation>
    <scope>NUCLEOTIDE SEQUENCE</scope>
    <source>
        <strain evidence="2">TFB10827</strain>
    </source>
</reference>
<accession>A0ABQ8QGE6</accession>
<dbReference type="EMBL" id="MU790577">
    <property type="protein sequence ID" value="KAJ3997642.1"/>
    <property type="molecule type" value="Genomic_DNA"/>
</dbReference>
<organism evidence="2 3">
    <name type="scientific">Lentinula boryana</name>
    <dbReference type="NCBI Taxonomy" id="40481"/>
    <lineage>
        <taxon>Eukaryota</taxon>
        <taxon>Fungi</taxon>
        <taxon>Dikarya</taxon>
        <taxon>Basidiomycota</taxon>
        <taxon>Agaricomycotina</taxon>
        <taxon>Agaricomycetes</taxon>
        <taxon>Agaricomycetidae</taxon>
        <taxon>Agaricales</taxon>
        <taxon>Marasmiineae</taxon>
        <taxon>Omphalotaceae</taxon>
        <taxon>Lentinula</taxon>
    </lineage>
</organism>
<feature type="compositionally biased region" description="Basic and acidic residues" evidence="1">
    <location>
        <begin position="77"/>
        <end position="101"/>
    </location>
</feature>
<proteinExistence type="predicted"/>
<protein>
    <submittedName>
        <fullName evidence="2">Uncharacterized protein</fullName>
    </submittedName>
</protein>
<sequence>MTDRLNFDPSNIPPPDFSSNTYATIRRALIADEESPGITSEAEAQQHLRDQWEEENGALRAQYVAQLEEDQALSQARNEEAAEEQRLKDAERKAKEDELAKKAEEKRTPLYSFKQGVGVGHIRQQIHPYAKKLMAARKFVPLWYFLPEATAEAKERNKEAIDTNRFQISMDETDSSNSSLTLVGSHTVRASPNAVPDSRLSWDQVMRAKSSFLNALSYGDFTNDFIKMFAGFYTGMDMHPELREEHGDRVLALYHAEMRRAWYEGFEQREPFDLAVLSEDTLEKCRIEIRRQNSERMIKGEYPPLPQNEVHTTNWFPLTQPIPFPSSLALTKRKKKPRDYFGHLSKFNASASATTIGRIALNFCLNWFDSQNFH</sequence>
<comment type="caution">
    <text evidence="2">The sequence shown here is derived from an EMBL/GenBank/DDBJ whole genome shotgun (WGS) entry which is preliminary data.</text>
</comment>
<evidence type="ECO:0000256" key="1">
    <source>
        <dbReference type="SAM" id="MobiDB-lite"/>
    </source>
</evidence>
<keyword evidence="3" id="KW-1185">Reference proteome</keyword>
<evidence type="ECO:0000313" key="3">
    <source>
        <dbReference type="Proteomes" id="UP001163828"/>
    </source>
</evidence>
<name>A0ABQ8QGE6_9AGAR</name>
<dbReference type="Proteomes" id="UP001163828">
    <property type="component" value="Unassembled WGS sequence"/>
</dbReference>
<evidence type="ECO:0000313" key="2">
    <source>
        <dbReference type="EMBL" id="KAJ3997642.1"/>
    </source>
</evidence>
<feature type="region of interest" description="Disordered" evidence="1">
    <location>
        <begin position="71"/>
        <end position="101"/>
    </location>
</feature>